<dbReference type="InterPro" id="IPR011990">
    <property type="entry name" value="TPR-like_helical_dom_sf"/>
</dbReference>
<evidence type="ECO:0000256" key="1">
    <source>
        <dbReference type="ARBA" id="ARBA00038494"/>
    </source>
</evidence>
<organism evidence="3 4">
    <name type="scientific">Geobacter pickeringii</name>
    <dbReference type="NCBI Taxonomy" id="345632"/>
    <lineage>
        <taxon>Bacteria</taxon>
        <taxon>Pseudomonadati</taxon>
        <taxon>Thermodesulfobacteriota</taxon>
        <taxon>Desulfuromonadia</taxon>
        <taxon>Geobacterales</taxon>
        <taxon>Geobacteraceae</taxon>
        <taxon>Geobacter</taxon>
    </lineage>
</organism>
<dbReference type="CDD" id="cd02511">
    <property type="entry name" value="Beta4Glucosyltransferase"/>
    <property type="match status" value="1"/>
</dbReference>
<evidence type="ECO:0000313" key="4">
    <source>
        <dbReference type="Proteomes" id="UP000057609"/>
    </source>
</evidence>
<dbReference type="Proteomes" id="UP000057609">
    <property type="component" value="Chromosome"/>
</dbReference>
<dbReference type="RefSeq" id="WP_039740245.1">
    <property type="nucleotide sequence ID" value="NZ_CP009788.1"/>
</dbReference>
<dbReference type="InterPro" id="IPR029044">
    <property type="entry name" value="Nucleotide-diphossugar_trans"/>
</dbReference>
<dbReference type="SUPFAM" id="SSF53448">
    <property type="entry name" value="Nucleotide-diphospho-sugar transferases"/>
    <property type="match status" value="1"/>
</dbReference>
<protein>
    <recommendedName>
        <fullName evidence="2">Glycosyltransferase 2-like domain-containing protein</fullName>
    </recommendedName>
</protein>
<dbReference type="Gene3D" id="3.90.550.10">
    <property type="entry name" value="Spore Coat Polysaccharide Biosynthesis Protein SpsA, Chain A"/>
    <property type="match status" value="1"/>
</dbReference>
<dbReference type="STRING" id="345632.GPICK_02530"/>
<reference evidence="3 4" key="1">
    <citation type="journal article" date="2015" name="Genome Announc.">
        <title>Complete Genome of Geobacter pickeringii G13T, a Metal-Reducing Isolate from Sedimentary Kaolin Deposits.</title>
        <authorList>
            <person name="Badalamenti J.P."/>
            <person name="Bond D.R."/>
        </authorList>
    </citation>
    <scope>NUCLEOTIDE SEQUENCE [LARGE SCALE GENOMIC DNA]</scope>
    <source>
        <strain evidence="3 4">G13</strain>
    </source>
</reference>
<dbReference type="EMBL" id="CP009788">
    <property type="protein sequence ID" value="AJE02403.1"/>
    <property type="molecule type" value="Genomic_DNA"/>
</dbReference>
<name>A0A0B5B7A9_9BACT</name>
<feature type="domain" description="Glycosyltransferase 2-like" evidence="2">
    <location>
        <begin position="11"/>
        <end position="132"/>
    </location>
</feature>
<proteinExistence type="inferred from homology"/>
<comment type="similarity">
    <text evidence="1">Belongs to the glycosyltransferase 2 family. WaaE/KdtX subfamily.</text>
</comment>
<dbReference type="KEGG" id="gpi:GPICK_02530"/>
<dbReference type="HOGENOM" id="CLU_1007457_0_0_7"/>
<dbReference type="InterPro" id="IPR001173">
    <property type="entry name" value="Glyco_trans_2-like"/>
</dbReference>
<keyword evidence="4" id="KW-1185">Reference proteome</keyword>
<evidence type="ECO:0000259" key="2">
    <source>
        <dbReference type="Pfam" id="PF00535"/>
    </source>
</evidence>
<dbReference type="PANTHER" id="PTHR43630">
    <property type="entry name" value="POLY-BETA-1,6-N-ACETYL-D-GLUCOSAMINE SYNTHASE"/>
    <property type="match status" value="1"/>
</dbReference>
<sequence>MSSRSHKPGLSAVMIARNAERYLSMSLRSLQRVCQEIVLVDTGSDDATIAIAEQYRCRIFHYPWGNDFSAAKNYAIEQAEYSWLLSVDADEVLYDKGSATLLASVVAEDAWPACVVWIDNLRDSGRTESHQALRLFRNDSRIRFANPVHESIGESLLKHWPDTVPPALDLRLRHYGYLAANAAGKHHRNLELMERWVAGEPDNIYARYKLGMTLAEMGESDAAYRQLRATYELFARCGDRQTYPFLKTFVGVFGRMLERRESSEEALRVRAVMARW</sequence>
<dbReference type="Pfam" id="PF00535">
    <property type="entry name" value="Glycos_transf_2"/>
    <property type="match status" value="1"/>
</dbReference>
<dbReference type="PANTHER" id="PTHR43630:SF2">
    <property type="entry name" value="GLYCOSYLTRANSFERASE"/>
    <property type="match status" value="1"/>
</dbReference>
<accession>A0A0B5B7A9</accession>
<gene>
    <name evidence="3" type="ORF">GPICK_02530</name>
</gene>
<dbReference type="Gene3D" id="1.25.40.10">
    <property type="entry name" value="Tetratricopeptide repeat domain"/>
    <property type="match status" value="1"/>
</dbReference>
<dbReference type="OrthoDB" id="9790457at2"/>
<dbReference type="SUPFAM" id="SSF48452">
    <property type="entry name" value="TPR-like"/>
    <property type="match status" value="1"/>
</dbReference>
<evidence type="ECO:0000313" key="3">
    <source>
        <dbReference type="EMBL" id="AJE02403.1"/>
    </source>
</evidence>
<dbReference type="AlphaFoldDB" id="A0A0B5B7A9"/>